<keyword evidence="6" id="KW-1185">Reference proteome</keyword>
<dbReference type="Pfam" id="PF00501">
    <property type="entry name" value="AMP-binding"/>
    <property type="match status" value="1"/>
</dbReference>
<dbReference type="PROSITE" id="PS00455">
    <property type="entry name" value="AMP_BINDING"/>
    <property type="match status" value="1"/>
</dbReference>
<dbReference type="Gene3D" id="3.30.559.30">
    <property type="entry name" value="Nonribosomal peptide synthetase, condensation domain"/>
    <property type="match status" value="1"/>
</dbReference>
<evidence type="ECO:0000256" key="2">
    <source>
        <dbReference type="ARBA" id="ARBA00022553"/>
    </source>
</evidence>
<dbReference type="NCBIfam" id="TIGR01733">
    <property type="entry name" value="AA-adenyl-dom"/>
    <property type="match status" value="1"/>
</dbReference>
<dbReference type="AlphaFoldDB" id="A0A3A8NLL5"/>
<dbReference type="Pfam" id="PF13193">
    <property type="entry name" value="AMP-binding_C"/>
    <property type="match status" value="1"/>
</dbReference>
<dbReference type="GO" id="GO:0044550">
    <property type="term" value="P:secondary metabolite biosynthetic process"/>
    <property type="evidence" value="ECO:0007669"/>
    <property type="project" value="TreeGrafter"/>
</dbReference>
<organism evidence="5 6">
    <name type="scientific">Corallococcus sicarius</name>
    <dbReference type="NCBI Taxonomy" id="2316726"/>
    <lineage>
        <taxon>Bacteria</taxon>
        <taxon>Pseudomonadati</taxon>
        <taxon>Myxococcota</taxon>
        <taxon>Myxococcia</taxon>
        <taxon>Myxococcales</taxon>
        <taxon>Cystobacterineae</taxon>
        <taxon>Myxococcaceae</taxon>
        <taxon>Corallococcus</taxon>
    </lineage>
</organism>
<feature type="domain" description="Carrier" evidence="4">
    <location>
        <begin position="1021"/>
        <end position="1096"/>
    </location>
</feature>
<dbReference type="FunFam" id="3.40.50.980:FF:000001">
    <property type="entry name" value="Non-ribosomal peptide synthetase"/>
    <property type="match status" value="1"/>
</dbReference>
<dbReference type="GO" id="GO:0072330">
    <property type="term" value="P:monocarboxylic acid biosynthetic process"/>
    <property type="evidence" value="ECO:0007669"/>
    <property type="project" value="UniProtKB-ARBA"/>
</dbReference>
<dbReference type="Pfam" id="PF00668">
    <property type="entry name" value="Condensation"/>
    <property type="match status" value="2"/>
</dbReference>
<dbReference type="InterPro" id="IPR009081">
    <property type="entry name" value="PP-bd_ACP"/>
</dbReference>
<keyword evidence="2" id="KW-0597">Phosphoprotein</keyword>
<dbReference type="InterPro" id="IPR036736">
    <property type="entry name" value="ACP-like_sf"/>
</dbReference>
<protein>
    <submittedName>
        <fullName evidence="5">Amino acid adenylation domain-containing protein</fullName>
    </submittedName>
</protein>
<evidence type="ECO:0000313" key="6">
    <source>
        <dbReference type="Proteomes" id="UP000273405"/>
    </source>
</evidence>
<dbReference type="InterPro" id="IPR020806">
    <property type="entry name" value="PKS_PP-bd"/>
</dbReference>
<evidence type="ECO:0000259" key="4">
    <source>
        <dbReference type="PROSITE" id="PS50075"/>
    </source>
</evidence>
<sequence>MTQPSGFRLSPQQARLWSLLAAAPGAPSRARAVLALEGPLDVQRLERAVRELCSEHEVLRTTYRHLAGTTAAVQLPGDVPATVLEVLDWSALAETEATARLEELLAEASQEVLTPGGLGAPITERATALQEPLSAKGSTASRETPASAPRETLNAKGSAASRETLTPARLVVLGQGRHALILELPALSADRQTFAVIARELGRALNASGSASSSTDTEPPPQYADVAEVFHQILESDDGADGRRFWKGRDLTGATGATLPTRRTGPGSHGLHTRRAARVLAPETAKALETLAGRLGVPVADVVLAGWSRLLARMGGNNEACISVRVEGRGYDGLDVALGLFERWLPVRTSPELRGAGFEALVRDMSRAVRETAAWQDDFDALSAFPAVGGTPTSRSFAFEDLAWPEPVRAGGLTLSFTHLEARGERAELTLALVRGRGPLSLELHHDEAAYAPEEAARLLERLETLLTSAVAAPERALEALPWVGPRELERLADFNRTARDHDTQDTLPARFETVARARPDAIAVAFEDEQLTFAALSERANRLAWHLRAKGVGPETRVAVCLERSAEQLVVLLGILKAGGTFVPLDPTYPRERLSYVIQQSGAPLVVTRSHLRASLPDGLHGFLCLDQETEALANAPSHAPDVTLSPENAAYVIFTSGSTGRPKGVMIPHRSALNLAATLRDVVYQGRGPGLRVSVNAPLVFDASVKQWLQLLNGHSLHIVPEEVRPDAVRMRAWVQRNSVDVVDCTPSLLGPMLAQGLGRDADFSPALVLVGGEAIDARTWAELTPLTRTRFVNMYGPTECTVNATACPIADSAQPSIGGPLGNVRVHVLDAGLRELPLGVPGELFIGGAGVARGYEGRPDLTAERFVPDPFSPVPGARLYRTGDVGRYREDGRIDFHGRADFQVKVRGYRIEPGEIEALMRMHPEVGEAVVVVRGEKEDARLVAYFVPRRGMPAGSEPAMAQLALELRGFLRERVPEFMIPSTFVPLARLPLNRNGKVDRGALPEPTPVQSETGPYEAPVTELEQRIAAIWQETLMVDRVGLHSSFFDLGGHSLLMVQVHEKLSMLMGRRLSMVELFQHPTVASLAKYLGQSQANPAQESRQQQARDERAKKQLQAMQQQALLMKARGKR</sequence>
<dbReference type="Gene3D" id="3.30.559.10">
    <property type="entry name" value="Chloramphenicol acetyltransferase-like domain"/>
    <property type="match status" value="1"/>
</dbReference>
<dbReference type="PANTHER" id="PTHR45527">
    <property type="entry name" value="NONRIBOSOMAL PEPTIDE SYNTHETASE"/>
    <property type="match status" value="1"/>
</dbReference>
<dbReference type="SMART" id="SM00823">
    <property type="entry name" value="PKS_PP"/>
    <property type="match status" value="1"/>
</dbReference>
<dbReference type="InterPro" id="IPR045851">
    <property type="entry name" value="AMP-bd_C_sf"/>
</dbReference>
<dbReference type="SUPFAM" id="SSF52777">
    <property type="entry name" value="CoA-dependent acyltransferases"/>
    <property type="match status" value="2"/>
</dbReference>
<dbReference type="OrthoDB" id="6297021at2"/>
<keyword evidence="1" id="KW-0596">Phosphopantetheine</keyword>
<dbReference type="PROSITE" id="PS50075">
    <property type="entry name" value="CARRIER"/>
    <property type="match status" value="1"/>
</dbReference>
<dbReference type="Gene3D" id="2.30.38.10">
    <property type="entry name" value="Luciferase, Domain 3"/>
    <property type="match status" value="1"/>
</dbReference>
<dbReference type="Gene3D" id="1.10.1200.10">
    <property type="entry name" value="ACP-like"/>
    <property type="match status" value="1"/>
</dbReference>
<dbReference type="Proteomes" id="UP000273405">
    <property type="component" value="Unassembled WGS sequence"/>
</dbReference>
<proteinExistence type="predicted"/>
<feature type="region of interest" description="Disordered" evidence="3">
    <location>
        <begin position="1096"/>
        <end position="1115"/>
    </location>
</feature>
<dbReference type="EMBL" id="RAWG01000073">
    <property type="protein sequence ID" value="RKH43051.1"/>
    <property type="molecule type" value="Genomic_DNA"/>
</dbReference>
<dbReference type="InterPro" id="IPR020845">
    <property type="entry name" value="AMP-binding_CS"/>
</dbReference>
<dbReference type="Gene3D" id="3.40.50.980">
    <property type="match status" value="2"/>
</dbReference>
<feature type="compositionally biased region" description="Polar residues" evidence="3">
    <location>
        <begin position="1096"/>
        <end position="1106"/>
    </location>
</feature>
<dbReference type="FunFam" id="1.10.1200.10:FF:000016">
    <property type="entry name" value="Non-ribosomal peptide synthase"/>
    <property type="match status" value="1"/>
</dbReference>
<evidence type="ECO:0000313" key="5">
    <source>
        <dbReference type="EMBL" id="RKH43051.1"/>
    </source>
</evidence>
<dbReference type="SUPFAM" id="SSF56801">
    <property type="entry name" value="Acetyl-CoA synthetase-like"/>
    <property type="match status" value="1"/>
</dbReference>
<dbReference type="SUPFAM" id="SSF47336">
    <property type="entry name" value="ACP-like"/>
    <property type="match status" value="1"/>
</dbReference>
<dbReference type="InterPro" id="IPR010071">
    <property type="entry name" value="AA_adenyl_dom"/>
</dbReference>
<name>A0A3A8NLL5_9BACT</name>
<gene>
    <name evidence="5" type="ORF">D7X12_14200</name>
</gene>
<dbReference type="GO" id="GO:0003824">
    <property type="term" value="F:catalytic activity"/>
    <property type="evidence" value="ECO:0007669"/>
    <property type="project" value="InterPro"/>
</dbReference>
<evidence type="ECO:0000256" key="1">
    <source>
        <dbReference type="ARBA" id="ARBA00022450"/>
    </source>
</evidence>
<dbReference type="InterPro" id="IPR000873">
    <property type="entry name" value="AMP-dep_synth/lig_dom"/>
</dbReference>
<dbReference type="InterPro" id="IPR023213">
    <property type="entry name" value="CAT-like_dom_sf"/>
</dbReference>
<reference evidence="6" key="1">
    <citation type="submission" date="2018-09" db="EMBL/GenBank/DDBJ databases">
        <authorList>
            <person name="Livingstone P.G."/>
            <person name="Whitworth D.E."/>
        </authorList>
    </citation>
    <scope>NUCLEOTIDE SEQUENCE [LARGE SCALE GENOMIC DNA]</scope>
    <source>
        <strain evidence="6">CA040B</strain>
    </source>
</reference>
<dbReference type="FunFam" id="3.40.50.12780:FF:000012">
    <property type="entry name" value="Non-ribosomal peptide synthetase"/>
    <property type="match status" value="1"/>
</dbReference>
<dbReference type="Gene3D" id="3.30.300.30">
    <property type="match status" value="1"/>
</dbReference>
<dbReference type="InterPro" id="IPR025110">
    <property type="entry name" value="AMP-bd_C"/>
</dbReference>
<dbReference type="InterPro" id="IPR001242">
    <property type="entry name" value="Condensation_dom"/>
</dbReference>
<feature type="region of interest" description="Disordered" evidence="3">
    <location>
        <begin position="254"/>
        <end position="274"/>
    </location>
</feature>
<dbReference type="RefSeq" id="WP_120625814.1">
    <property type="nucleotide sequence ID" value="NZ_RAWG01000073.1"/>
</dbReference>
<dbReference type="Pfam" id="PF00550">
    <property type="entry name" value="PP-binding"/>
    <property type="match status" value="1"/>
</dbReference>
<dbReference type="GO" id="GO:0043041">
    <property type="term" value="P:amino acid activation for nonribosomal peptide biosynthetic process"/>
    <property type="evidence" value="ECO:0007669"/>
    <property type="project" value="TreeGrafter"/>
</dbReference>
<dbReference type="FunFam" id="2.30.38.10:FF:000001">
    <property type="entry name" value="Non-ribosomal peptide synthetase PvdI"/>
    <property type="match status" value="1"/>
</dbReference>
<feature type="region of interest" description="Disordered" evidence="3">
    <location>
        <begin position="130"/>
        <end position="161"/>
    </location>
</feature>
<accession>A0A3A8NLL5</accession>
<dbReference type="GO" id="GO:0031177">
    <property type="term" value="F:phosphopantetheine binding"/>
    <property type="evidence" value="ECO:0007669"/>
    <property type="project" value="InterPro"/>
</dbReference>
<evidence type="ECO:0000256" key="3">
    <source>
        <dbReference type="SAM" id="MobiDB-lite"/>
    </source>
</evidence>
<dbReference type="CDD" id="cd05930">
    <property type="entry name" value="A_NRPS"/>
    <property type="match status" value="1"/>
</dbReference>
<comment type="caution">
    <text evidence="5">The sequence shown here is derived from an EMBL/GenBank/DDBJ whole genome shotgun (WGS) entry which is preliminary data.</text>
</comment>
<dbReference type="GO" id="GO:0005737">
    <property type="term" value="C:cytoplasm"/>
    <property type="evidence" value="ECO:0007669"/>
    <property type="project" value="TreeGrafter"/>
</dbReference>
<dbReference type="PANTHER" id="PTHR45527:SF1">
    <property type="entry name" value="FATTY ACID SYNTHASE"/>
    <property type="match status" value="1"/>
</dbReference>